<dbReference type="STRING" id="1462996.AWM70_06360"/>
<dbReference type="OrthoDB" id="9869090at2"/>
<dbReference type="KEGG" id="pyg:AWM70_06360"/>
<reference evidence="2 3" key="1">
    <citation type="submission" date="2016-01" db="EMBL/GenBank/DDBJ databases">
        <title>Complete Genome Sequence of Paenibacillus yonginensis DCY84, a novel Plant Growth-Promoting Bacteria with Elicitation of Induced Systemic Resistance.</title>
        <authorList>
            <person name="Kim Y.J."/>
            <person name="Yang D.C."/>
            <person name="Sukweenadhi J."/>
        </authorList>
    </citation>
    <scope>NUCLEOTIDE SEQUENCE [LARGE SCALE GENOMIC DNA]</scope>
    <source>
        <strain evidence="2 3">DCY84</strain>
    </source>
</reference>
<keyword evidence="3" id="KW-1185">Reference proteome</keyword>
<name>A0A1B1MYK4_9BACL</name>
<sequence>MAAGASGGQEDQVVKVKGILSEDLTFIRQHFHRCSDLAYRTFSFESGHRGALVFIDGLVDDTRIEQVILEPLKTGILTRYGHSDLTDPELRSLLELSINEIQADQVKTLDLMNEIADSICLGDTALFM</sequence>
<accession>A0A1B1MYK4</accession>
<evidence type="ECO:0000256" key="1">
    <source>
        <dbReference type="ARBA" id="ARBA00023136"/>
    </source>
</evidence>
<dbReference type="GO" id="GO:0009847">
    <property type="term" value="P:spore germination"/>
    <property type="evidence" value="ECO:0007669"/>
    <property type="project" value="InterPro"/>
</dbReference>
<dbReference type="Pfam" id="PF03323">
    <property type="entry name" value="GerA"/>
    <property type="match status" value="1"/>
</dbReference>
<evidence type="ECO:0000313" key="3">
    <source>
        <dbReference type="Proteomes" id="UP000092573"/>
    </source>
</evidence>
<dbReference type="GO" id="GO:0016020">
    <property type="term" value="C:membrane"/>
    <property type="evidence" value="ECO:0007669"/>
    <property type="project" value="InterPro"/>
</dbReference>
<organism evidence="2 3">
    <name type="scientific">Paenibacillus yonginensis</name>
    <dbReference type="NCBI Taxonomy" id="1462996"/>
    <lineage>
        <taxon>Bacteria</taxon>
        <taxon>Bacillati</taxon>
        <taxon>Bacillota</taxon>
        <taxon>Bacilli</taxon>
        <taxon>Bacillales</taxon>
        <taxon>Paenibacillaceae</taxon>
        <taxon>Paenibacillus</taxon>
    </lineage>
</organism>
<keyword evidence="1" id="KW-0472">Membrane</keyword>
<dbReference type="EMBL" id="CP014167">
    <property type="protein sequence ID" value="ANS74251.1"/>
    <property type="molecule type" value="Genomic_DNA"/>
</dbReference>
<dbReference type="InterPro" id="IPR004995">
    <property type="entry name" value="Spore_Ger"/>
</dbReference>
<dbReference type="AlphaFoldDB" id="A0A1B1MYK4"/>
<dbReference type="Proteomes" id="UP000092573">
    <property type="component" value="Chromosome"/>
</dbReference>
<proteinExistence type="predicted"/>
<protein>
    <submittedName>
        <fullName evidence="2">Uncharacterized protein</fullName>
    </submittedName>
</protein>
<gene>
    <name evidence="2" type="ORF">AWM70_06360</name>
</gene>
<evidence type="ECO:0000313" key="2">
    <source>
        <dbReference type="EMBL" id="ANS74251.1"/>
    </source>
</evidence>